<keyword evidence="3" id="KW-0175">Coiled coil</keyword>
<evidence type="ECO:0000313" key="7">
    <source>
        <dbReference type="Proteomes" id="UP000054560"/>
    </source>
</evidence>
<dbReference type="PANTHER" id="PTHR38537">
    <property type="entry name" value="JITTERBUG, ISOFORM N"/>
    <property type="match status" value="1"/>
</dbReference>
<evidence type="ECO:0000259" key="5">
    <source>
        <dbReference type="PROSITE" id="PS50021"/>
    </source>
</evidence>
<dbReference type="AlphaFoldDB" id="A0A0L0FZB9"/>
<gene>
    <name evidence="6" type="ORF">SARC_06363</name>
</gene>
<dbReference type="SMART" id="SM00033">
    <property type="entry name" value="CH"/>
    <property type="match status" value="2"/>
</dbReference>
<protein>
    <recommendedName>
        <fullName evidence="5">Calponin-homology (CH) domain-containing protein</fullName>
    </recommendedName>
</protein>
<evidence type="ECO:0000256" key="1">
    <source>
        <dbReference type="ARBA" id="ARBA00022737"/>
    </source>
</evidence>
<sequence>MRNLSTVASTTHATGWDIKQAKEEKIHSDETNHVGGHCDSEVDKIKSTDEPEEDWVNTQRKVFTRWVNEYLQFKHEPIGGNEVLEDALADGVRLPELVEELKGGSQIFTRMAENRRGNKLFVIVSLGAVLEFLQSKEQVQLVNISAEDLYEKSTKLSLGLVWTLIRHYHIFVNLEDKRDSDEKNEVRQKKKSTDPKAKLLRQINRIYALRGMDPVSNFKSAFKDAKRFYALVQHLRSECPRVEPTPSPLEVFDDMARFNTLSLGEQFADTFRAAKEEFDIPDLLEADDFSEGKFGEHVVMTYLCYFLKEQKKYWKYHPKRRPSQTGVPYLSHPHLADGQSNSQECEVVDKTTDELEDAERIELRLQQENLEAERIELKLADEWRKENERIDLCLQEAKVEAERIQLQLVEEKFLENGIQLHLAEKKVEAERIELRLTEEARKENERIELRLAEEQEEAERHEMKLAEGKRQENEHIVLRLGEEKKEVEQIELRLGSERVEGKALDLRAERRGSDHVNFLLEAGRNELEHVRSDSQDRMQRRMEEDWVGDAEAVSEEGSLQQMYSLEFLNLGIDMVDAATNTSPWPNTLSSTPASGSKCFGHDTDNNLATCIVQAHISMNDSLMTRRLQMPQSSGQLRSDFSASLEFIDDDDFSIDRGLICRRGSASTDTEYADENTNQEDVYSVNEVGRPRRRSSGELERSFSASLEFLNDFDDGLLDVPYKNANQNTEIYWDSDYEEVTEDHDDDTHSIDNNFGLMMHRGRPRRRSSGELIRSFSASLEFLDNFNDSVLDMAIQGRDITQTVHFGNHVRQEVENDLKFEVDVDAYVEDDVFCSTIYLNSSFSDVSDESEDDNFAFEPQVNVDAASDGMLHSTAVLNGDGRFLDSESITCFTVDTPEQTRGLDQQALEGAHLAQDDEEPRELSGTFERLRLAKSFHKQKGDLFKSDGSDYGSEYATERLSSPSCSSATNGKYSSGTSAVSTLNNVLLYGIHSEVAEALPKKQTCLTLKNTDFSACLESDSLSDLGLVMLLDDTASGTCTGVDEGVQQLAKLQCKIVNCLLSASPENLASFQIDLRSVEMSPTTVNIEFNALTSSLTFNAIAGRTDGAGTIPCKFIDNNSFNLESWPSGCIPVKHNGFNDTSFSGDDRATMSSSKEDEIYERMLVRQEISCVATSSIPQCSLPYILRAHQSHQQISECQESDASNAQNEAAVKWNISPAVVALLTCSHMTGIGRGRARRGAYNIMTQTEPHMAVQHLLNVAARF</sequence>
<dbReference type="InterPro" id="IPR001715">
    <property type="entry name" value="CH_dom"/>
</dbReference>
<dbReference type="eggNOG" id="KOG0518">
    <property type="taxonomic scope" value="Eukaryota"/>
</dbReference>
<keyword evidence="7" id="KW-1185">Reference proteome</keyword>
<dbReference type="PROSITE" id="PS00020">
    <property type="entry name" value="ACTININ_2"/>
    <property type="match status" value="1"/>
</dbReference>
<feature type="compositionally biased region" description="Basic and acidic residues" evidence="4">
    <location>
        <begin position="19"/>
        <end position="49"/>
    </location>
</feature>
<feature type="region of interest" description="Disordered" evidence="4">
    <location>
        <begin position="1"/>
        <end position="51"/>
    </location>
</feature>
<dbReference type="GO" id="GO:0051015">
    <property type="term" value="F:actin filament binding"/>
    <property type="evidence" value="ECO:0007669"/>
    <property type="project" value="InterPro"/>
</dbReference>
<evidence type="ECO:0000256" key="3">
    <source>
        <dbReference type="SAM" id="Coils"/>
    </source>
</evidence>
<organism evidence="6 7">
    <name type="scientific">Sphaeroforma arctica JP610</name>
    <dbReference type="NCBI Taxonomy" id="667725"/>
    <lineage>
        <taxon>Eukaryota</taxon>
        <taxon>Ichthyosporea</taxon>
        <taxon>Ichthyophonida</taxon>
        <taxon>Sphaeroforma</taxon>
    </lineage>
</organism>
<feature type="coiled-coil region" evidence="3">
    <location>
        <begin position="348"/>
        <end position="380"/>
    </location>
</feature>
<dbReference type="GO" id="GO:0030036">
    <property type="term" value="P:actin cytoskeleton organization"/>
    <property type="evidence" value="ECO:0007669"/>
    <property type="project" value="InterPro"/>
</dbReference>
<name>A0A0L0FZB9_9EUKA</name>
<dbReference type="PANTHER" id="PTHR38537:SF8">
    <property type="entry name" value="FILAMIN-A"/>
    <property type="match status" value="1"/>
</dbReference>
<feature type="domain" description="Calponin-homology (CH)" evidence="5">
    <location>
        <begin position="57"/>
        <end position="169"/>
    </location>
</feature>
<dbReference type="Proteomes" id="UP000054560">
    <property type="component" value="Unassembled WGS sequence"/>
</dbReference>
<feature type="coiled-coil region" evidence="3">
    <location>
        <begin position="420"/>
        <end position="471"/>
    </location>
</feature>
<evidence type="ECO:0000313" key="6">
    <source>
        <dbReference type="EMBL" id="KNC81313.1"/>
    </source>
</evidence>
<accession>A0A0L0FZB9</accession>
<reference evidence="6 7" key="1">
    <citation type="submission" date="2011-02" db="EMBL/GenBank/DDBJ databases">
        <title>The Genome Sequence of Sphaeroforma arctica JP610.</title>
        <authorList>
            <consortium name="The Broad Institute Genome Sequencing Platform"/>
            <person name="Russ C."/>
            <person name="Cuomo C."/>
            <person name="Young S.K."/>
            <person name="Zeng Q."/>
            <person name="Gargeya S."/>
            <person name="Alvarado L."/>
            <person name="Berlin A."/>
            <person name="Chapman S.B."/>
            <person name="Chen Z."/>
            <person name="Freedman E."/>
            <person name="Gellesch M."/>
            <person name="Goldberg J."/>
            <person name="Griggs A."/>
            <person name="Gujja S."/>
            <person name="Heilman E."/>
            <person name="Heiman D."/>
            <person name="Howarth C."/>
            <person name="Mehta T."/>
            <person name="Neiman D."/>
            <person name="Pearson M."/>
            <person name="Roberts A."/>
            <person name="Saif S."/>
            <person name="Shea T."/>
            <person name="Shenoy N."/>
            <person name="Sisk P."/>
            <person name="Stolte C."/>
            <person name="Sykes S."/>
            <person name="White J."/>
            <person name="Yandava C."/>
            <person name="Burger G."/>
            <person name="Gray M.W."/>
            <person name="Holland P.W.H."/>
            <person name="King N."/>
            <person name="Lang F.B.F."/>
            <person name="Roger A.J."/>
            <person name="Ruiz-Trillo I."/>
            <person name="Haas B."/>
            <person name="Nusbaum C."/>
            <person name="Birren B."/>
        </authorList>
    </citation>
    <scope>NUCLEOTIDE SEQUENCE [LARGE SCALE GENOMIC DNA]</scope>
    <source>
        <strain evidence="6 7">JP610</strain>
    </source>
</reference>
<evidence type="ECO:0000256" key="4">
    <source>
        <dbReference type="SAM" id="MobiDB-lite"/>
    </source>
</evidence>
<dbReference type="InterPro" id="IPR001589">
    <property type="entry name" value="Actinin_actin-bd_CS"/>
</dbReference>
<dbReference type="InterPro" id="IPR036872">
    <property type="entry name" value="CH_dom_sf"/>
</dbReference>
<dbReference type="OrthoDB" id="10017054at2759"/>
<dbReference type="GeneID" id="25906867"/>
<dbReference type="InterPro" id="IPR044801">
    <property type="entry name" value="Filamin"/>
</dbReference>
<feature type="compositionally biased region" description="Polar residues" evidence="4">
    <location>
        <begin position="1"/>
        <end position="13"/>
    </location>
</feature>
<dbReference type="PROSITE" id="PS00019">
    <property type="entry name" value="ACTININ_1"/>
    <property type="match status" value="1"/>
</dbReference>
<keyword evidence="2" id="KW-0009">Actin-binding</keyword>
<dbReference type="PROSITE" id="PS50021">
    <property type="entry name" value="CH"/>
    <property type="match status" value="2"/>
</dbReference>
<dbReference type="Gene3D" id="1.10.418.10">
    <property type="entry name" value="Calponin-like domain"/>
    <property type="match status" value="2"/>
</dbReference>
<keyword evidence="1" id="KW-0677">Repeat</keyword>
<dbReference type="EMBL" id="KQ242047">
    <property type="protein sequence ID" value="KNC81313.1"/>
    <property type="molecule type" value="Genomic_DNA"/>
</dbReference>
<proteinExistence type="predicted"/>
<dbReference type="SUPFAM" id="SSF47576">
    <property type="entry name" value="Calponin-homology domain, CH-domain"/>
    <property type="match status" value="1"/>
</dbReference>
<dbReference type="RefSeq" id="XP_014155215.1">
    <property type="nucleotide sequence ID" value="XM_014299740.1"/>
</dbReference>
<evidence type="ECO:0000256" key="2">
    <source>
        <dbReference type="ARBA" id="ARBA00023203"/>
    </source>
</evidence>
<feature type="domain" description="Calponin-homology (CH)" evidence="5">
    <location>
        <begin position="193"/>
        <end position="311"/>
    </location>
</feature>
<dbReference type="STRING" id="667725.A0A0L0FZB9"/>
<dbReference type="Pfam" id="PF00307">
    <property type="entry name" value="CH"/>
    <property type="match status" value="1"/>
</dbReference>